<feature type="region of interest" description="Disordered" evidence="1">
    <location>
        <begin position="350"/>
        <end position="373"/>
    </location>
</feature>
<dbReference type="Pfam" id="PF13622">
    <property type="entry name" value="4HBT_3"/>
    <property type="match status" value="1"/>
</dbReference>
<dbReference type="AlphaFoldDB" id="A0AAV5GEG7"/>
<feature type="compositionally biased region" description="Polar residues" evidence="1">
    <location>
        <begin position="1"/>
        <end position="11"/>
    </location>
</feature>
<evidence type="ECO:0000256" key="1">
    <source>
        <dbReference type="SAM" id="MobiDB-lite"/>
    </source>
</evidence>
<accession>A0AAV5GEG7</accession>
<dbReference type="InterPro" id="IPR052389">
    <property type="entry name" value="Sec_Metab_Biosynth-Assoc"/>
</dbReference>
<gene>
    <name evidence="3" type="ORF">Rhopal_003934-T1</name>
</gene>
<dbReference type="PANTHER" id="PTHR38110:SF1">
    <property type="entry name" value="THIOESTERASE DOMAIN-CONTAINING PROTEIN"/>
    <property type="match status" value="1"/>
</dbReference>
<keyword evidence="4" id="KW-1185">Reference proteome</keyword>
<proteinExistence type="predicted"/>
<name>A0AAV5GEG7_9BASI</name>
<dbReference type="InterPro" id="IPR049449">
    <property type="entry name" value="TesB_ACOT8-like_N"/>
</dbReference>
<dbReference type="InterPro" id="IPR042171">
    <property type="entry name" value="Acyl-CoA_hotdog"/>
</dbReference>
<feature type="region of interest" description="Disordered" evidence="1">
    <location>
        <begin position="1"/>
        <end position="20"/>
    </location>
</feature>
<organism evidence="3 4">
    <name type="scientific">Rhodotorula paludigena</name>
    <dbReference type="NCBI Taxonomy" id="86838"/>
    <lineage>
        <taxon>Eukaryota</taxon>
        <taxon>Fungi</taxon>
        <taxon>Dikarya</taxon>
        <taxon>Basidiomycota</taxon>
        <taxon>Pucciniomycotina</taxon>
        <taxon>Microbotryomycetes</taxon>
        <taxon>Sporidiobolales</taxon>
        <taxon>Sporidiobolaceae</taxon>
        <taxon>Rhodotorula</taxon>
    </lineage>
</organism>
<dbReference type="Proteomes" id="UP001342314">
    <property type="component" value="Unassembled WGS sequence"/>
</dbReference>
<sequence>MPNLTEASVTTPHFVRDPRPAPGHVPTHVYSVDISSTWAVGSVAHGGYLLCVLNDAVLRHQQHTGSSHHDPAHVSTQYLTATVAGKAQVEIRLVSATKRWTRLDVELWQVSPDPSSTEFVSGKNVRTLRIRAHYLVTALPPHPPPGAPTPHGQGVINYLERPCPLLEHPGDIDMRDGGSEIPAKLRFHKGMKWKVVRSVEPNDGCLAWGAWLELTGGENVAELSTLVPFFADVAKNGPEMLPEEMKGGPAWYPTMSLSLDYKSKFPLESTFATRTFGLYSTTKSIHEGRHDLTVEVWAAPADLGARKAEEREREQGADGVERWRREGARLVGVSTQMALATPLEVNLARGRAATSAGTNEGPGSTGAPKKPHL</sequence>
<dbReference type="Gene3D" id="2.40.160.210">
    <property type="entry name" value="Acyl-CoA thioesterase, double hotdog domain"/>
    <property type="match status" value="1"/>
</dbReference>
<comment type="caution">
    <text evidence="3">The sequence shown here is derived from an EMBL/GenBank/DDBJ whole genome shotgun (WGS) entry which is preliminary data.</text>
</comment>
<evidence type="ECO:0000259" key="2">
    <source>
        <dbReference type="Pfam" id="PF13622"/>
    </source>
</evidence>
<dbReference type="PANTHER" id="PTHR38110">
    <property type="entry name" value="CHROMOSOME 23, WHOLE GENOME SHOTGUN SEQUENCE"/>
    <property type="match status" value="1"/>
</dbReference>
<dbReference type="EMBL" id="BQKY01000007">
    <property type="protein sequence ID" value="GJN90920.1"/>
    <property type="molecule type" value="Genomic_DNA"/>
</dbReference>
<reference evidence="3 4" key="1">
    <citation type="submission" date="2021-12" db="EMBL/GenBank/DDBJ databases">
        <title>High titer production of polyol ester of fatty acids by Rhodotorula paludigena BS15 towards product separation-free biomass refinery.</title>
        <authorList>
            <person name="Mano J."/>
            <person name="Ono H."/>
            <person name="Tanaka T."/>
            <person name="Naito K."/>
            <person name="Sushida H."/>
            <person name="Ike M."/>
            <person name="Tokuyasu K."/>
            <person name="Kitaoka M."/>
        </authorList>
    </citation>
    <scope>NUCLEOTIDE SEQUENCE [LARGE SCALE GENOMIC DNA]</scope>
    <source>
        <strain evidence="3 4">BS15</strain>
    </source>
</reference>
<feature type="domain" description="Acyl-CoA thioesterase-like N-terminal HotDog" evidence="2">
    <location>
        <begin position="35"/>
        <end position="110"/>
    </location>
</feature>
<evidence type="ECO:0000313" key="4">
    <source>
        <dbReference type="Proteomes" id="UP001342314"/>
    </source>
</evidence>
<evidence type="ECO:0000313" key="3">
    <source>
        <dbReference type="EMBL" id="GJN90920.1"/>
    </source>
</evidence>
<protein>
    <recommendedName>
        <fullName evidence="2">Acyl-CoA thioesterase-like N-terminal HotDog domain-containing protein</fullName>
    </recommendedName>
</protein>